<dbReference type="Pfam" id="PF14559">
    <property type="entry name" value="TPR_19"/>
    <property type="match status" value="1"/>
</dbReference>
<keyword evidence="1" id="KW-0802">TPR repeat</keyword>
<keyword evidence="3" id="KW-1185">Reference proteome</keyword>
<evidence type="ECO:0000256" key="1">
    <source>
        <dbReference type="PROSITE-ProRule" id="PRU00339"/>
    </source>
</evidence>
<dbReference type="SMART" id="SM00028">
    <property type="entry name" value="TPR"/>
    <property type="match status" value="2"/>
</dbReference>
<dbReference type="Gene3D" id="3.40.50.2000">
    <property type="entry name" value="Glycogen Phosphorylase B"/>
    <property type="match status" value="1"/>
</dbReference>
<dbReference type="SUPFAM" id="SSF48452">
    <property type="entry name" value="TPR-like"/>
    <property type="match status" value="1"/>
</dbReference>
<dbReference type="InterPro" id="IPR019734">
    <property type="entry name" value="TPR_rpt"/>
</dbReference>
<dbReference type="Proteomes" id="UP000284322">
    <property type="component" value="Unassembled WGS sequence"/>
</dbReference>
<organism evidence="2 3">
    <name type="scientific">Tsuneonella suprasediminis</name>
    <dbReference type="NCBI Taxonomy" id="2306996"/>
    <lineage>
        <taxon>Bacteria</taxon>
        <taxon>Pseudomonadati</taxon>
        <taxon>Pseudomonadota</taxon>
        <taxon>Alphaproteobacteria</taxon>
        <taxon>Sphingomonadales</taxon>
        <taxon>Erythrobacteraceae</taxon>
        <taxon>Tsuneonella</taxon>
    </lineage>
</organism>
<feature type="repeat" description="TPR" evidence="1">
    <location>
        <begin position="71"/>
        <end position="104"/>
    </location>
</feature>
<dbReference type="Gene3D" id="1.25.40.10">
    <property type="entry name" value="Tetratricopeptide repeat domain"/>
    <property type="match status" value="1"/>
</dbReference>
<dbReference type="EMBL" id="RAHJ01000003">
    <property type="protein sequence ID" value="RJX71120.1"/>
    <property type="molecule type" value="Genomic_DNA"/>
</dbReference>
<dbReference type="PROSITE" id="PS50005">
    <property type="entry name" value="TPR"/>
    <property type="match status" value="1"/>
</dbReference>
<dbReference type="InterPro" id="IPR011990">
    <property type="entry name" value="TPR-like_helical_dom_sf"/>
</dbReference>
<gene>
    <name evidence="2" type="ORF">D6858_00300</name>
</gene>
<dbReference type="OrthoDB" id="6193797at2"/>
<sequence length="523" mass="58054">MRVNLLPLRQQALDAHLRGDTAKSRELVLSAGPQAITDPLMLQLLAIGLGWLPDERALYEFAATDTGMPDAEAWFNRGVVEEAAGRLDRAGLHYAQALRIDPRHYGALNNLSDLLRRQGRYDEAWQRISQLLDAGGDPAGIEIRIAKIADDCGKLAEARHWFAAAEQRSAHDPGIVWEHAMQQLRDEEFATGWDNFEHRRTLYPHDAMAIVSYSMPEWAGDPLNGRSLLVHKEQGLGDQIMFASCLGDLPGDPASLHLAVSPQLARLFAASFPEAHVWSSVSTTGREGEEFQPWLELARPIDCQIPIGSLPRHLRREGFARPRPYLSAPEADIAIWRNRLLQLAPESATQFRCGLVTVAWRDGLVMPGVADGNSKTVPSALVHRFDLPGIAWFGLHDRSGVAELSAMPIPNIVDTSDWLFDLADTAALIACLDVVVAVDTAVAHLAAAMGKPVLLMLRRSADWRWGRKRRDSYWYPDVRVFRQTHEGDWAPVIEAVAERLALLRDRASGQPARNPASGKGRRR</sequence>
<evidence type="ECO:0000313" key="3">
    <source>
        <dbReference type="Proteomes" id="UP000284322"/>
    </source>
</evidence>
<reference evidence="2 3" key="1">
    <citation type="submission" date="2018-09" db="EMBL/GenBank/DDBJ databases">
        <title>Altererythrobacter sp.Ery1 and Ery12, the genome sequencing of novel strains in genus Alterythrobacter.</title>
        <authorList>
            <person name="Cheng H."/>
            <person name="Wu Y.-H."/>
            <person name="Fang C."/>
            <person name="Xu X.-W."/>
        </authorList>
    </citation>
    <scope>NUCLEOTIDE SEQUENCE [LARGE SCALE GENOMIC DNA]</scope>
    <source>
        <strain evidence="2 3">Ery12</strain>
    </source>
</reference>
<dbReference type="AlphaFoldDB" id="A0A419R617"/>
<dbReference type="GO" id="GO:0016757">
    <property type="term" value="F:glycosyltransferase activity"/>
    <property type="evidence" value="ECO:0007669"/>
    <property type="project" value="InterPro"/>
</dbReference>
<proteinExistence type="predicted"/>
<accession>A0A419R617</accession>
<dbReference type="InterPro" id="IPR002201">
    <property type="entry name" value="Glyco_trans_9"/>
</dbReference>
<name>A0A419R617_9SPHN</name>
<comment type="caution">
    <text evidence="2">The sequence shown here is derived from an EMBL/GenBank/DDBJ whole genome shotgun (WGS) entry which is preliminary data.</text>
</comment>
<protein>
    <submittedName>
        <fullName evidence="2">Tetratricopeptide repeat protein</fullName>
    </submittedName>
</protein>
<dbReference type="Pfam" id="PF01075">
    <property type="entry name" value="Glyco_transf_9"/>
    <property type="match status" value="1"/>
</dbReference>
<dbReference type="SUPFAM" id="SSF53756">
    <property type="entry name" value="UDP-Glycosyltransferase/glycogen phosphorylase"/>
    <property type="match status" value="1"/>
</dbReference>
<evidence type="ECO:0000313" key="2">
    <source>
        <dbReference type="EMBL" id="RJX71120.1"/>
    </source>
</evidence>